<accession>A0A8X8CQD5</accession>
<dbReference type="PANTHER" id="PTHR35712">
    <property type="entry name" value="MYOSIN HEAVY CHAIN-LIKE PROTEIN"/>
    <property type="match status" value="1"/>
</dbReference>
<proteinExistence type="predicted"/>
<organism evidence="3 4">
    <name type="scientific">Populus tomentosa</name>
    <name type="common">Chinese white poplar</name>
    <dbReference type="NCBI Taxonomy" id="118781"/>
    <lineage>
        <taxon>Eukaryota</taxon>
        <taxon>Viridiplantae</taxon>
        <taxon>Streptophyta</taxon>
        <taxon>Embryophyta</taxon>
        <taxon>Tracheophyta</taxon>
        <taxon>Spermatophyta</taxon>
        <taxon>Magnoliopsida</taxon>
        <taxon>eudicotyledons</taxon>
        <taxon>Gunneridae</taxon>
        <taxon>Pentapetalae</taxon>
        <taxon>rosids</taxon>
        <taxon>fabids</taxon>
        <taxon>Malpighiales</taxon>
        <taxon>Salicaceae</taxon>
        <taxon>Saliceae</taxon>
        <taxon>Populus</taxon>
    </lineage>
</organism>
<comment type="caution">
    <text evidence="3">The sequence shown here is derived from an EMBL/GenBank/DDBJ whole genome shotgun (WGS) entry which is preliminary data.</text>
</comment>
<sequence length="473" mass="52687">MDVTFFEHQAYYPKSDLQGATMREYQNWDIQSDHVINLGDNQQSLVQSHSTMSSPTLSPHTTPPVSIQSVPAPPASVQSPDQIHPTPKQITNHELLTYSRRKKLGKEIEHTIPLAHDQDSEPSPDSAPIYSGMETSDCENTASVIDDSNIPIALRKGVRSCTSHPISKFVSYEGLSPTYHAFRNDEGSPDIVADKEGNLSEGLAQALQEKVSALLLLSQQEERHLLERNVCMALQKKTEELQRNLLQVTNEKVKVLMELAQLKLEYQQLQEKVGSEIKQDFLCDNGERRLSNHERDGRIRNLLKRTYLRRWMGMLDSGNEAQASKSGAGSFSGKRSTDMDFARMKIENATLKESMESMDHLISAIHRLRLALLKVKESDTREGTVSGLPVALDDIISEARLVKIALGSSLPISWSAEADDASICESFHNRLTDIYGEHSSEKIDPVSAAGFEMVELLILAGQILKDNKTIKGS</sequence>
<keyword evidence="1" id="KW-0175">Coiled coil</keyword>
<dbReference type="PANTHER" id="PTHR35712:SF1">
    <property type="entry name" value="MYOSIN HEAVY CHAIN-LIKE PROTEIN"/>
    <property type="match status" value="1"/>
</dbReference>
<dbReference type="EMBL" id="JAAWWB010000017">
    <property type="protein sequence ID" value="KAG6762590.1"/>
    <property type="molecule type" value="Genomic_DNA"/>
</dbReference>
<feature type="coiled-coil region" evidence="1">
    <location>
        <begin position="231"/>
        <end position="279"/>
    </location>
</feature>
<evidence type="ECO:0000256" key="2">
    <source>
        <dbReference type="SAM" id="MobiDB-lite"/>
    </source>
</evidence>
<evidence type="ECO:0000313" key="3">
    <source>
        <dbReference type="EMBL" id="KAG6762590.1"/>
    </source>
</evidence>
<keyword evidence="4" id="KW-1185">Reference proteome</keyword>
<feature type="region of interest" description="Disordered" evidence="2">
    <location>
        <begin position="45"/>
        <end position="92"/>
    </location>
</feature>
<evidence type="ECO:0000256" key="1">
    <source>
        <dbReference type="SAM" id="Coils"/>
    </source>
</evidence>
<feature type="compositionally biased region" description="Low complexity" evidence="2">
    <location>
        <begin position="48"/>
        <end position="80"/>
    </location>
</feature>
<dbReference type="Proteomes" id="UP000886885">
    <property type="component" value="Chromosome 9A"/>
</dbReference>
<gene>
    <name evidence="3" type="ORF">POTOM_033100</name>
</gene>
<evidence type="ECO:0000313" key="4">
    <source>
        <dbReference type="Proteomes" id="UP000886885"/>
    </source>
</evidence>
<protein>
    <submittedName>
        <fullName evidence="3">Uncharacterized protein</fullName>
    </submittedName>
</protein>
<dbReference type="OrthoDB" id="1719803at2759"/>
<name>A0A8X8CQD5_POPTO</name>
<reference evidence="3" key="1">
    <citation type="journal article" date="2020" name="bioRxiv">
        <title>Hybrid origin of Populus tomentosa Carr. identified through genome sequencing and phylogenomic analysis.</title>
        <authorList>
            <person name="An X."/>
            <person name="Gao K."/>
            <person name="Chen Z."/>
            <person name="Li J."/>
            <person name="Yang X."/>
            <person name="Yang X."/>
            <person name="Zhou J."/>
            <person name="Guo T."/>
            <person name="Zhao T."/>
            <person name="Huang S."/>
            <person name="Miao D."/>
            <person name="Khan W.U."/>
            <person name="Rao P."/>
            <person name="Ye M."/>
            <person name="Lei B."/>
            <person name="Liao W."/>
            <person name="Wang J."/>
            <person name="Ji L."/>
            <person name="Li Y."/>
            <person name="Guo B."/>
            <person name="Mustafa N.S."/>
            <person name="Li S."/>
            <person name="Yun Q."/>
            <person name="Keller S.R."/>
            <person name="Mao J."/>
            <person name="Zhang R."/>
            <person name="Strauss S.H."/>
        </authorList>
    </citation>
    <scope>NUCLEOTIDE SEQUENCE</scope>
    <source>
        <strain evidence="3">GM15</strain>
        <tissue evidence="3">Leaf</tissue>
    </source>
</reference>
<dbReference type="AlphaFoldDB" id="A0A8X8CQD5"/>